<evidence type="ECO:0000256" key="4">
    <source>
        <dbReference type="ARBA" id="ARBA00022741"/>
    </source>
</evidence>
<organism evidence="7 8">
    <name type="scientific">Geothrix oryzae</name>
    <dbReference type="NCBI Taxonomy" id="2927975"/>
    <lineage>
        <taxon>Bacteria</taxon>
        <taxon>Pseudomonadati</taxon>
        <taxon>Acidobacteriota</taxon>
        <taxon>Holophagae</taxon>
        <taxon>Holophagales</taxon>
        <taxon>Holophagaceae</taxon>
        <taxon>Geothrix</taxon>
    </lineage>
</organism>
<dbReference type="PANTHER" id="PTHR10285">
    <property type="entry name" value="URIDINE KINASE"/>
    <property type="match status" value="1"/>
</dbReference>
<dbReference type="Gene3D" id="3.40.50.300">
    <property type="entry name" value="P-loop containing nucleotide triphosphate hydrolases"/>
    <property type="match status" value="1"/>
</dbReference>
<dbReference type="Pfam" id="PF00485">
    <property type="entry name" value="PRK"/>
    <property type="match status" value="1"/>
</dbReference>
<sequence>MIDRPMLVGIVGGSGSGKTSVAAELVKRLKKKAVAALLLDMDAYYAPLEVVKGRFGDRPVNWDHPHAFDLELMASHLSAMHRGESIRKPTYDFTLSDRTGWEDPLPPGQVVILEGLLLFALPELRDQLDMKVFVDTDADIRILRRIRRDTRERGRSLESVMDQYERSVRPMHLEFVEPSKRWADLIVPTGVENRTALDVITHHICSRVLGSGGPPHV</sequence>
<reference evidence="8" key="1">
    <citation type="journal article" date="2023" name="Int. J. Syst. Evol. Microbiol.">
        <title>Mesoterricola silvestris gen. nov., sp. nov., Mesoterricola sediminis sp. nov., Geothrix oryzae sp. nov., Geothrix edaphica sp. nov., Geothrix rubra sp. nov., and Geothrix limicola sp. nov., six novel members of Acidobacteriota isolated from soils.</title>
        <authorList>
            <person name="Itoh H."/>
            <person name="Sugisawa Y."/>
            <person name="Mise K."/>
            <person name="Xu Z."/>
            <person name="Kuniyasu M."/>
            <person name="Ushijima N."/>
            <person name="Kawano K."/>
            <person name="Kobayashi E."/>
            <person name="Shiratori Y."/>
            <person name="Masuda Y."/>
            <person name="Senoo K."/>
        </authorList>
    </citation>
    <scope>NUCLEOTIDE SEQUENCE [LARGE SCALE GENOMIC DNA]</scope>
    <source>
        <strain evidence="8">Red222</strain>
    </source>
</reference>
<keyword evidence="8" id="KW-1185">Reference proteome</keyword>
<gene>
    <name evidence="7" type="primary">udk</name>
    <name evidence="7" type="ORF">GETHOR_14220</name>
</gene>
<evidence type="ECO:0000256" key="2">
    <source>
        <dbReference type="ARBA" id="ARBA00012137"/>
    </source>
</evidence>
<evidence type="ECO:0000256" key="5">
    <source>
        <dbReference type="ARBA" id="ARBA00022777"/>
    </source>
</evidence>
<dbReference type="SUPFAM" id="SSF52540">
    <property type="entry name" value="P-loop containing nucleoside triphosphate hydrolases"/>
    <property type="match status" value="1"/>
</dbReference>
<dbReference type="InterPro" id="IPR006083">
    <property type="entry name" value="PRK/URK"/>
</dbReference>
<dbReference type="InterPro" id="IPR000764">
    <property type="entry name" value="Uridine_kinase-like"/>
</dbReference>
<dbReference type="EMBL" id="AP027079">
    <property type="protein sequence ID" value="BDU69321.1"/>
    <property type="molecule type" value="Genomic_DNA"/>
</dbReference>
<keyword evidence="3" id="KW-0808">Transferase</keyword>
<protein>
    <recommendedName>
        <fullName evidence="2">uridine/cytidine kinase</fullName>
        <ecNumber evidence="2">2.7.1.48</ecNumber>
    </recommendedName>
</protein>
<evidence type="ECO:0000256" key="3">
    <source>
        <dbReference type="ARBA" id="ARBA00022679"/>
    </source>
</evidence>
<dbReference type="CDD" id="cd02023">
    <property type="entry name" value="UMPK"/>
    <property type="match status" value="1"/>
</dbReference>
<keyword evidence="5 7" id="KW-0418">Kinase</keyword>
<comment type="pathway">
    <text evidence="1">Pyrimidine metabolism; UMP biosynthesis via salvage pathway; UMP from uridine: step 1/1.</text>
</comment>
<dbReference type="EC" id="2.7.1.48" evidence="2"/>
<name>A0ABM8DQN3_9BACT</name>
<dbReference type="PRINTS" id="PR00988">
    <property type="entry name" value="URIDINKINASE"/>
</dbReference>
<dbReference type="GO" id="GO:0016301">
    <property type="term" value="F:kinase activity"/>
    <property type="evidence" value="ECO:0007669"/>
    <property type="project" value="UniProtKB-KW"/>
</dbReference>
<evidence type="ECO:0000313" key="7">
    <source>
        <dbReference type="EMBL" id="BDU69321.1"/>
    </source>
</evidence>
<dbReference type="RefSeq" id="WP_286355961.1">
    <property type="nucleotide sequence ID" value="NZ_AP027079.1"/>
</dbReference>
<accession>A0ABM8DQN3</accession>
<dbReference type="Proteomes" id="UP001242010">
    <property type="component" value="Chromosome"/>
</dbReference>
<evidence type="ECO:0000259" key="6">
    <source>
        <dbReference type="Pfam" id="PF00485"/>
    </source>
</evidence>
<feature type="domain" description="Phosphoribulokinase/uridine kinase" evidence="6">
    <location>
        <begin position="8"/>
        <end position="195"/>
    </location>
</feature>
<proteinExistence type="predicted"/>
<dbReference type="NCBIfam" id="NF004018">
    <property type="entry name" value="PRK05480.1"/>
    <property type="match status" value="1"/>
</dbReference>
<evidence type="ECO:0000256" key="1">
    <source>
        <dbReference type="ARBA" id="ARBA00004690"/>
    </source>
</evidence>
<keyword evidence="4" id="KW-0547">Nucleotide-binding</keyword>
<dbReference type="InterPro" id="IPR027417">
    <property type="entry name" value="P-loop_NTPase"/>
</dbReference>
<evidence type="ECO:0000313" key="8">
    <source>
        <dbReference type="Proteomes" id="UP001242010"/>
    </source>
</evidence>